<dbReference type="OrthoDB" id="185319at2"/>
<dbReference type="KEGG" id="aoz:HUE56_00905"/>
<geneLocation type="plasmid" evidence="2 3">
    <name>unnamed1</name>
</geneLocation>
<dbReference type="InterPro" id="IPR058592">
    <property type="entry name" value="Gtf3_C"/>
</dbReference>
<name>A0A6N1ABM7_9PROT</name>
<organism evidence="2 3">
    <name type="scientific">Azospirillum oryzae</name>
    <dbReference type="NCBI Taxonomy" id="286727"/>
    <lineage>
        <taxon>Bacteria</taxon>
        <taxon>Pseudomonadati</taxon>
        <taxon>Pseudomonadota</taxon>
        <taxon>Alphaproteobacteria</taxon>
        <taxon>Rhodospirillales</taxon>
        <taxon>Azospirillaceae</taxon>
        <taxon>Azospirillum</taxon>
    </lineage>
</organism>
<accession>A0A6N1ABM7</accession>
<dbReference type="RefSeq" id="WP_149200374.1">
    <property type="nucleotide sequence ID" value="NZ_BSOV01000032.1"/>
</dbReference>
<evidence type="ECO:0000259" key="1">
    <source>
        <dbReference type="Pfam" id="PF26337"/>
    </source>
</evidence>
<evidence type="ECO:0000313" key="2">
    <source>
        <dbReference type="EMBL" id="QKS49101.1"/>
    </source>
</evidence>
<feature type="domain" description="Glucosyltransferase 3-like C-terminal" evidence="1">
    <location>
        <begin position="397"/>
        <end position="501"/>
    </location>
</feature>
<gene>
    <name evidence="2" type="ORF">HUE56_00905</name>
</gene>
<dbReference type="AlphaFoldDB" id="A0A6N1ABM7"/>
<dbReference type="Proteomes" id="UP000509702">
    <property type="component" value="Plasmid unnamed1"/>
</dbReference>
<protein>
    <recommendedName>
        <fullName evidence="1">Glucosyltransferase 3-like C-terminal domain-containing protein</fullName>
    </recommendedName>
</protein>
<evidence type="ECO:0000313" key="3">
    <source>
        <dbReference type="Proteomes" id="UP000509702"/>
    </source>
</evidence>
<keyword evidence="2" id="KW-0614">Plasmid</keyword>
<reference evidence="2 3" key="1">
    <citation type="submission" date="2020-06" db="EMBL/GenBank/DDBJ databases">
        <title>Complete genome of Azosprillum oryzae KACC14407.</title>
        <authorList>
            <person name="Kim M."/>
            <person name="Park Y.-J."/>
            <person name="Shin J.-H."/>
        </authorList>
    </citation>
    <scope>NUCLEOTIDE SEQUENCE [LARGE SCALE GENOMIC DNA]</scope>
    <source>
        <strain evidence="2 3">KACC 14407</strain>
        <plasmid evidence="2 3">unnamed1</plasmid>
    </source>
</reference>
<dbReference type="Pfam" id="PF26337">
    <property type="entry name" value="Gtf3_C"/>
    <property type="match status" value="1"/>
</dbReference>
<proteinExistence type="predicted"/>
<dbReference type="Gene3D" id="3.40.50.2000">
    <property type="entry name" value="Glycogen Phosphorylase B"/>
    <property type="match status" value="1"/>
</dbReference>
<dbReference type="EMBL" id="CP054615">
    <property type="protein sequence ID" value="QKS49101.1"/>
    <property type="molecule type" value="Genomic_DNA"/>
</dbReference>
<sequence>MTGLWADRPGAWTVEVDEAYRKTFGLPRPEVGPVMEPEAGPAGGDVCVNAQALVTVADDLAQLLSPADAQALRRRVEDLVAGPWDADAVSRELESFRRIADERGLLASFFRMDSRSPRRDFGEFIDAANNHADGARTVVFMATTPYFVISRESLYLRRNGFRTYLICAAHLPPAIKAFFEEAFDGVADGCNSGRIMRGLVRQLRPTLFHVQCWMLSYVLGGLVLRNRGQTPVVCEFYDVTSIYGSREVLAELWGEACIDLDLAMESLILDEADGLVHRFPPREVEVWGGRQGDLPPNIEMHSYVCPEYVCYRSDKPSKRDGVTRLVYAGGLVPQTADHPRTIYPEASQPQTFRMLLEQGFALEVRHTPYRPIAEGDPTYQTFVELEREYACYRLHDGVLPDRLPRVIAGYDFGLILCDIDFSILRLNPGQMRGGFGTKFFTYLEAGLPVIVNAEYDEMARLVNEWGVGLSIASSEIPTLAERLKSFDYDGAVANIRRLNREFGMDTQIHRLIALYERAIARRGGEARGHPHPFPAEA</sequence>
<keyword evidence="3" id="KW-1185">Reference proteome</keyword>